<dbReference type="InterPro" id="IPR024810">
    <property type="entry name" value="MAB21L/cGLR"/>
</dbReference>
<dbReference type="GO" id="GO:0071360">
    <property type="term" value="P:cellular response to exogenous dsRNA"/>
    <property type="evidence" value="ECO:0007669"/>
    <property type="project" value="TreeGrafter"/>
</dbReference>
<dbReference type="InterPro" id="IPR046906">
    <property type="entry name" value="Mab-21_HhH/H2TH-like"/>
</dbReference>
<keyword evidence="4" id="KW-1185">Reference proteome</keyword>
<dbReference type="InterPro" id="IPR046903">
    <property type="entry name" value="Mab-21-like_nuc_Trfase"/>
</dbReference>
<dbReference type="GO" id="GO:0061501">
    <property type="term" value="F:2',3'-cyclic GMP-AMP synthase activity"/>
    <property type="evidence" value="ECO:0007669"/>
    <property type="project" value="TreeGrafter"/>
</dbReference>
<evidence type="ECO:0000256" key="1">
    <source>
        <dbReference type="ARBA" id="ARBA00008307"/>
    </source>
</evidence>
<dbReference type="SMART" id="SM01265">
    <property type="entry name" value="Mab-21"/>
    <property type="match status" value="1"/>
</dbReference>
<feature type="domain" description="Mab-21-like HhH/H2TH-like" evidence="3">
    <location>
        <begin position="262"/>
        <end position="365"/>
    </location>
</feature>
<dbReference type="GO" id="GO:0032481">
    <property type="term" value="P:positive regulation of type I interferon production"/>
    <property type="evidence" value="ECO:0007669"/>
    <property type="project" value="TreeGrafter"/>
</dbReference>
<dbReference type="Proteomes" id="UP000515159">
    <property type="component" value="Chromosome 3"/>
</dbReference>
<evidence type="ECO:0000259" key="2">
    <source>
        <dbReference type="Pfam" id="PF03281"/>
    </source>
</evidence>
<dbReference type="AlphaFoldDB" id="A0A6P8Q8E3"/>
<gene>
    <name evidence="5" type="primary">LOC117358246</name>
</gene>
<dbReference type="GO" id="GO:2000042">
    <property type="term" value="P:negative regulation of double-strand break repair via homologous recombination"/>
    <property type="evidence" value="ECO:0007669"/>
    <property type="project" value="TreeGrafter"/>
</dbReference>
<evidence type="ECO:0000313" key="5">
    <source>
        <dbReference type="RefSeq" id="XP_033795832.1"/>
    </source>
</evidence>
<reference evidence="5" key="1">
    <citation type="submission" date="2025-08" db="UniProtKB">
        <authorList>
            <consortium name="RefSeq"/>
        </authorList>
    </citation>
    <scope>IDENTIFICATION</scope>
</reference>
<dbReference type="Pfam" id="PF03281">
    <property type="entry name" value="Mab-21"/>
    <property type="match status" value="1"/>
</dbReference>
<dbReference type="GO" id="GO:0002230">
    <property type="term" value="P:positive regulation of defense response to virus by host"/>
    <property type="evidence" value="ECO:0007669"/>
    <property type="project" value="TreeGrafter"/>
</dbReference>
<dbReference type="GO" id="GO:0035861">
    <property type="term" value="C:site of double-strand break"/>
    <property type="evidence" value="ECO:0007669"/>
    <property type="project" value="TreeGrafter"/>
</dbReference>
<dbReference type="GO" id="GO:0005634">
    <property type="term" value="C:nucleus"/>
    <property type="evidence" value="ECO:0007669"/>
    <property type="project" value="TreeGrafter"/>
</dbReference>
<dbReference type="KEGG" id="gsh:117358246"/>
<dbReference type="OrthoDB" id="6054650at2759"/>
<evidence type="ECO:0000259" key="3">
    <source>
        <dbReference type="Pfam" id="PF20266"/>
    </source>
</evidence>
<protein>
    <submittedName>
        <fullName evidence="5">Cyclic GMP-AMP synthase-like</fullName>
    </submittedName>
</protein>
<organism evidence="4 5">
    <name type="scientific">Geotrypetes seraphini</name>
    <name type="common">Gaboon caecilian</name>
    <name type="synonym">Caecilia seraphini</name>
    <dbReference type="NCBI Taxonomy" id="260995"/>
    <lineage>
        <taxon>Eukaryota</taxon>
        <taxon>Metazoa</taxon>
        <taxon>Chordata</taxon>
        <taxon>Craniata</taxon>
        <taxon>Vertebrata</taxon>
        <taxon>Euteleostomi</taxon>
        <taxon>Amphibia</taxon>
        <taxon>Gymnophiona</taxon>
        <taxon>Geotrypetes</taxon>
    </lineage>
</organism>
<dbReference type="Gene3D" id="1.10.1410.40">
    <property type="match status" value="1"/>
</dbReference>
<feature type="domain" description="Mab-21-like nucleotidyltransferase" evidence="2">
    <location>
        <begin position="53"/>
        <end position="246"/>
    </location>
</feature>
<dbReference type="GO" id="GO:0005829">
    <property type="term" value="C:cytosol"/>
    <property type="evidence" value="ECO:0007669"/>
    <property type="project" value="TreeGrafter"/>
</dbReference>
<dbReference type="GO" id="GO:0003690">
    <property type="term" value="F:double-stranded DNA binding"/>
    <property type="evidence" value="ECO:0007669"/>
    <property type="project" value="TreeGrafter"/>
</dbReference>
<name>A0A6P8Q8E3_GEOSA</name>
<dbReference type="GO" id="GO:0038001">
    <property type="term" value="P:paracrine signaling"/>
    <property type="evidence" value="ECO:0007669"/>
    <property type="project" value="TreeGrafter"/>
</dbReference>
<dbReference type="GO" id="GO:0006974">
    <property type="term" value="P:DNA damage response"/>
    <property type="evidence" value="ECO:0007669"/>
    <property type="project" value="TreeGrafter"/>
</dbReference>
<dbReference type="PANTHER" id="PTHR10656">
    <property type="entry name" value="CELL FATE DETERMINING PROTEIN MAB21-RELATED"/>
    <property type="match status" value="1"/>
</dbReference>
<dbReference type="Gene3D" id="3.30.460.90">
    <property type="match status" value="1"/>
</dbReference>
<dbReference type="RefSeq" id="XP_033795832.1">
    <property type="nucleotide sequence ID" value="XM_033939941.1"/>
</dbReference>
<comment type="similarity">
    <text evidence="1">Belongs to the mab-21 family.</text>
</comment>
<dbReference type="PANTHER" id="PTHR10656:SF35">
    <property type="entry name" value="CYCLIC GMP-AMP SYNTHASE"/>
    <property type="match status" value="1"/>
</dbReference>
<dbReference type="FunCoup" id="A0A6P8Q8E3">
    <property type="interactions" value="1534"/>
</dbReference>
<accession>A0A6P8Q8E3</accession>
<dbReference type="GO" id="GO:0003682">
    <property type="term" value="F:chromatin binding"/>
    <property type="evidence" value="ECO:0007669"/>
    <property type="project" value="TreeGrafter"/>
</dbReference>
<proteinExistence type="inferred from homology"/>
<dbReference type="FunFam" id="1.10.1410.40:FF:000007">
    <property type="entry name" value="Cyclic GMP-AMP synthase"/>
    <property type="match status" value="1"/>
</dbReference>
<dbReference type="GeneID" id="117358246"/>
<dbReference type="Pfam" id="PF20266">
    <property type="entry name" value="Mab-21_C"/>
    <property type="match status" value="1"/>
</dbReference>
<sequence length="382" mass="44776">MKTVREVADSLRLKVEDISKASERVNELVDALVKEIRKHPAFGDVERLSTGSYYEGVKFERCPLRNKFVRYIQEISKPNEFDIMLKIPLKSVALDPFECNGSAFYYVKLESGDPKRDLLSKYLDKNGYLSSSEMLLQLRKIVKEKIDKETNVSVERKKPRCPAVTLCIEDNPAISVDIVLALEVEQHWPSNTEDGLKIEPWLGSTVRDRFRLNPFYLVPKQANNGRATTDTWRISFSHVEKEMLNNHGNGKTCCESQEPRCCRKFCLRLLKCLLQNLQEYDKSKKLDKFCSYHVKTTFFHSCVSRPTDQQWQMNDLSECFEMFLDDFVERLKKRDLPHFFIPSFNLFDSREIDENNFKSLLSNIEYERNNKFPIFQLFPNNI</sequence>
<dbReference type="GO" id="GO:0002218">
    <property type="term" value="P:activation of innate immune response"/>
    <property type="evidence" value="ECO:0007669"/>
    <property type="project" value="TreeGrafter"/>
</dbReference>
<dbReference type="InParanoid" id="A0A6P8Q8E3"/>
<evidence type="ECO:0000313" key="4">
    <source>
        <dbReference type="Proteomes" id="UP000515159"/>
    </source>
</evidence>